<dbReference type="RefSeq" id="WP_165204143.1">
    <property type="nucleotide sequence ID" value="NZ_CP025086.1"/>
</dbReference>
<name>A0A3D9Z480_9HYPH</name>
<keyword evidence="3" id="KW-1185">Reference proteome</keyword>
<evidence type="ECO:0000256" key="1">
    <source>
        <dbReference type="SAM" id="Phobius"/>
    </source>
</evidence>
<accession>A0A3D9Z480</accession>
<keyword evidence="1" id="KW-0472">Membrane</keyword>
<evidence type="ECO:0008006" key="4">
    <source>
        <dbReference type="Google" id="ProtNLM"/>
    </source>
</evidence>
<gene>
    <name evidence="2" type="ORF">DES32_0244</name>
</gene>
<dbReference type="Pfam" id="PF09898">
    <property type="entry name" value="DUF2125"/>
    <property type="match status" value="1"/>
</dbReference>
<reference evidence="2 3" key="1">
    <citation type="submission" date="2018-08" db="EMBL/GenBank/DDBJ databases">
        <title>Genomic Encyclopedia of Type Strains, Phase IV (KMG-IV): sequencing the most valuable type-strain genomes for metagenomic binning, comparative biology and taxonomic classification.</title>
        <authorList>
            <person name="Goeker M."/>
        </authorList>
    </citation>
    <scope>NUCLEOTIDE SEQUENCE [LARGE SCALE GENOMIC DNA]</scope>
    <source>
        <strain evidence="2 3">BW863</strain>
    </source>
</reference>
<feature type="transmembrane region" description="Helical" evidence="1">
    <location>
        <begin position="22"/>
        <end position="40"/>
    </location>
</feature>
<protein>
    <recommendedName>
        <fullName evidence="4">DUF2125 domain-containing protein</fullName>
    </recommendedName>
</protein>
<keyword evidence="1" id="KW-1133">Transmembrane helix</keyword>
<dbReference type="EMBL" id="QUMO01000001">
    <property type="protein sequence ID" value="REF89030.1"/>
    <property type="molecule type" value="Genomic_DNA"/>
</dbReference>
<sequence length="355" mass="37393">MQSSVVSAAGVRQRRPSWQPRLLLALVGAAVGWSGLWYFGARQTGQVLDAWLAREKTFGRVWSCPDRHIGGYPFAIAISCASPRFDGLIFGHDYSGTLQGFRATAVLAHPRDVDVEVASPFVATSEDGKVNFQITWDALAIQLNGLPQDLWQVAIDGKNFVLHGTAGAVGIAGKVGDATAKIAQRAGTGGNALDFDVALNGTALPMIDEALGPGSPTDISAQGTATQTAFDPGLTAAQNLEHWRAAGGRVNLTTFTLTRGDTKFAAKGAFALNDAHRVDGQFDTRSSGFEPVLQHYGIDPSLISFGALLGNLLSGGSGQSQPQQQETALHLPVHIDDGAIAVGPIRTSIRIPPAY</sequence>
<dbReference type="InterPro" id="IPR018666">
    <property type="entry name" value="DUF2125"/>
</dbReference>
<evidence type="ECO:0000313" key="2">
    <source>
        <dbReference type="EMBL" id="REF89030.1"/>
    </source>
</evidence>
<dbReference type="Proteomes" id="UP000256900">
    <property type="component" value="Unassembled WGS sequence"/>
</dbReference>
<proteinExistence type="predicted"/>
<comment type="caution">
    <text evidence="2">The sequence shown here is derived from an EMBL/GenBank/DDBJ whole genome shotgun (WGS) entry which is preliminary data.</text>
</comment>
<evidence type="ECO:0000313" key="3">
    <source>
        <dbReference type="Proteomes" id="UP000256900"/>
    </source>
</evidence>
<dbReference type="AlphaFoldDB" id="A0A3D9Z480"/>
<keyword evidence="1" id="KW-0812">Transmembrane</keyword>
<organism evidence="2 3">
    <name type="scientific">Methylovirgula ligni</name>
    <dbReference type="NCBI Taxonomy" id="569860"/>
    <lineage>
        <taxon>Bacteria</taxon>
        <taxon>Pseudomonadati</taxon>
        <taxon>Pseudomonadota</taxon>
        <taxon>Alphaproteobacteria</taxon>
        <taxon>Hyphomicrobiales</taxon>
        <taxon>Beijerinckiaceae</taxon>
        <taxon>Methylovirgula</taxon>
    </lineage>
</organism>